<organism evidence="2 3">
    <name type="scientific">Flaviramulus aquimarinus</name>
    <dbReference type="NCBI Taxonomy" id="1170456"/>
    <lineage>
        <taxon>Bacteria</taxon>
        <taxon>Pseudomonadati</taxon>
        <taxon>Bacteroidota</taxon>
        <taxon>Flavobacteriia</taxon>
        <taxon>Flavobacteriales</taxon>
        <taxon>Flavobacteriaceae</taxon>
        <taxon>Flaviramulus</taxon>
    </lineage>
</organism>
<dbReference type="SUPFAM" id="SSF101874">
    <property type="entry name" value="YceI-like"/>
    <property type="match status" value="1"/>
</dbReference>
<sequence>MKKLVYLIAFISINICSQTKYLTKTGIVNFEASVPSVEEVKATNNAVTAIINSDNGEFAALVLVKGFRFKNALMEEHFNENYAESDTYPKATFKGKIKDFYVDKIDSTTLFETDGVLSFHGKTKQLKGVVLNITKEEDTILISGNFKVSVSDFNIKIPKIVQDKISKSVEVSFDFNLKKK</sequence>
<dbReference type="Gene3D" id="2.40.128.110">
    <property type="entry name" value="Lipid/polyisoprenoid-binding, YceI-like"/>
    <property type="match status" value="1"/>
</dbReference>
<protein>
    <recommendedName>
        <fullName evidence="1">Lipid/polyisoprenoid-binding YceI-like domain-containing protein</fullName>
    </recommendedName>
</protein>
<dbReference type="SMART" id="SM00867">
    <property type="entry name" value="YceI"/>
    <property type="match status" value="1"/>
</dbReference>
<keyword evidence="3" id="KW-1185">Reference proteome</keyword>
<proteinExistence type="predicted"/>
<dbReference type="InterPro" id="IPR036761">
    <property type="entry name" value="TTHA0802/YceI-like_sf"/>
</dbReference>
<comment type="caution">
    <text evidence="2">The sequence shown here is derived from an EMBL/GenBank/DDBJ whole genome shotgun (WGS) entry which is preliminary data.</text>
</comment>
<accession>A0ABP9FG42</accession>
<reference evidence="3" key="1">
    <citation type="journal article" date="2019" name="Int. J. Syst. Evol. Microbiol.">
        <title>The Global Catalogue of Microorganisms (GCM) 10K type strain sequencing project: providing services to taxonomists for standard genome sequencing and annotation.</title>
        <authorList>
            <consortium name="The Broad Institute Genomics Platform"/>
            <consortium name="The Broad Institute Genome Sequencing Center for Infectious Disease"/>
            <person name="Wu L."/>
            <person name="Ma J."/>
        </authorList>
    </citation>
    <scope>NUCLEOTIDE SEQUENCE [LARGE SCALE GENOMIC DNA]</scope>
    <source>
        <strain evidence="3">JCM 18274</strain>
    </source>
</reference>
<evidence type="ECO:0000313" key="3">
    <source>
        <dbReference type="Proteomes" id="UP001500433"/>
    </source>
</evidence>
<evidence type="ECO:0000259" key="1">
    <source>
        <dbReference type="SMART" id="SM00867"/>
    </source>
</evidence>
<dbReference type="Pfam" id="PF04264">
    <property type="entry name" value="YceI"/>
    <property type="match status" value="1"/>
</dbReference>
<name>A0ABP9FG42_9FLAO</name>
<dbReference type="RefSeq" id="WP_345274765.1">
    <property type="nucleotide sequence ID" value="NZ_BAABJH010000007.1"/>
</dbReference>
<evidence type="ECO:0000313" key="2">
    <source>
        <dbReference type="EMBL" id="GAA4900576.1"/>
    </source>
</evidence>
<dbReference type="Proteomes" id="UP001500433">
    <property type="component" value="Unassembled WGS sequence"/>
</dbReference>
<dbReference type="InterPro" id="IPR007372">
    <property type="entry name" value="Lipid/polyisoprenoid-bd_YceI"/>
</dbReference>
<gene>
    <name evidence="2" type="ORF">GCM10023311_27770</name>
</gene>
<feature type="domain" description="Lipid/polyisoprenoid-binding YceI-like" evidence="1">
    <location>
        <begin position="20"/>
        <end position="178"/>
    </location>
</feature>
<dbReference type="EMBL" id="BAABJH010000007">
    <property type="protein sequence ID" value="GAA4900576.1"/>
    <property type="molecule type" value="Genomic_DNA"/>
</dbReference>